<accession>A0ABR3J4S6</accession>
<proteinExistence type="predicted"/>
<dbReference type="EMBL" id="JASNQZ010000011">
    <property type="protein sequence ID" value="KAL0950507.1"/>
    <property type="molecule type" value="Genomic_DNA"/>
</dbReference>
<feature type="domain" description="Aminopeptidase N-like N-terminal" evidence="1">
    <location>
        <begin position="4"/>
        <end position="114"/>
    </location>
</feature>
<dbReference type="Pfam" id="PF17900">
    <property type="entry name" value="Peptidase_M1_N"/>
    <property type="match status" value="1"/>
</dbReference>
<dbReference type="PANTHER" id="PTHR45726">
    <property type="entry name" value="LEUKOTRIENE A-4 HYDROLASE"/>
    <property type="match status" value="1"/>
</dbReference>
<dbReference type="Proteomes" id="UP001556367">
    <property type="component" value="Unassembled WGS sequence"/>
</dbReference>
<dbReference type="Gene3D" id="2.60.40.1730">
    <property type="entry name" value="tricorn interacting facor f3 domain"/>
    <property type="match status" value="1"/>
</dbReference>
<reference evidence="3" key="1">
    <citation type="submission" date="2024-06" db="EMBL/GenBank/DDBJ databases">
        <title>Multi-omics analyses provide insights into the biosynthesis of the anticancer antibiotic pleurotin in Hohenbuehelia grisea.</title>
        <authorList>
            <person name="Weaver J.A."/>
            <person name="Alberti F."/>
        </authorList>
    </citation>
    <scope>NUCLEOTIDE SEQUENCE [LARGE SCALE GENOMIC DNA]</scope>
    <source>
        <strain evidence="3">T-177</strain>
    </source>
</reference>
<comment type="caution">
    <text evidence="2">The sequence shown here is derived from an EMBL/GenBank/DDBJ whole genome shotgun (WGS) entry which is preliminary data.</text>
</comment>
<evidence type="ECO:0000313" key="3">
    <source>
        <dbReference type="Proteomes" id="UP001556367"/>
    </source>
</evidence>
<dbReference type="PANTHER" id="PTHR45726:SF3">
    <property type="entry name" value="LEUKOTRIENE A-4 HYDROLASE"/>
    <property type="match status" value="1"/>
</dbReference>
<evidence type="ECO:0000313" key="2">
    <source>
        <dbReference type="EMBL" id="KAL0950507.1"/>
    </source>
</evidence>
<dbReference type="InterPro" id="IPR042097">
    <property type="entry name" value="Aminopeptidase_N-like_N_sf"/>
</dbReference>
<dbReference type="InterPro" id="IPR045357">
    <property type="entry name" value="Aminopeptidase_N-like_N"/>
</dbReference>
<evidence type="ECO:0000259" key="1">
    <source>
        <dbReference type="Pfam" id="PF17900"/>
    </source>
</evidence>
<gene>
    <name evidence="2" type="ORF">HGRIS_007316</name>
</gene>
<keyword evidence="3" id="KW-1185">Reference proteome</keyword>
<name>A0ABR3J4S6_9AGAR</name>
<protein>
    <recommendedName>
        <fullName evidence="1">Aminopeptidase N-like N-terminal domain-containing protein</fullName>
    </recommendedName>
</protein>
<dbReference type="InterPro" id="IPR034015">
    <property type="entry name" value="M1_LTA4H"/>
</dbReference>
<dbReference type="SUPFAM" id="SSF63737">
    <property type="entry name" value="Leukotriene A4 hydrolase N-terminal domain"/>
    <property type="match status" value="1"/>
</dbReference>
<sequence>MGSALHIPFASALKAGDTISVAITYQTTEACTALQWLDKEQTQGKKFPYLFSQCQPIYARALTPIQDSPSAKITYSASVKSVLPVLLSAIKKAPTSTHDGKVVGKDVVTYTFEQVRLKA</sequence>
<organism evidence="2 3">
    <name type="scientific">Hohenbuehelia grisea</name>
    <dbReference type="NCBI Taxonomy" id="104357"/>
    <lineage>
        <taxon>Eukaryota</taxon>
        <taxon>Fungi</taxon>
        <taxon>Dikarya</taxon>
        <taxon>Basidiomycota</taxon>
        <taxon>Agaricomycotina</taxon>
        <taxon>Agaricomycetes</taxon>
        <taxon>Agaricomycetidae</taxon>
        <taxon>Agaricales</taxon>
        <taxon>Pleurotineae</taxon>
        <taxon>Pleurotaceae</taxon>
        <taxon>Hohenbuehelia</taxon>
    </lineage>
</organism>